<name>A0AAD9FMR3_PAPLA</name>
<comment type="caution">
    <text evidence="7">The sequence shown here is derived from an EMBL/GenBank/DDBJ whole genome shotgun (WGS) entry which is preliminary data.</text>
</comment>
<dbReference type="CDD" id="cd00610">
    <property type="entry name" value="OAT_like"/>
    <property type="match status" value="1"/>
</dbReference>
<dbReference type="GO" id="GO:0008483">
    <property type="term" value="F:transaminase activity"/>
    <property type="evidence" value="ECO:0007669"/>
    <property type="project" value="UniProtKB-KW"/>
</dbReference>
<keyword evidence="8" id="KW-1185">Reference proteome</keyword>
<dbReference type="AlphaFoldDB" id="A0AAD9FMR3"/>
<dbReference type="Gene3D" id="3.90.1150.10">
    <property type="entry name" value="Aspartate Aminotransferase, domain 1"/>
    <property type="match status" value="1"/>
</dbReference>
<evidence type="ECO:0000256" key="5">
    <source>
        <dbReference type="ARBA" id="ARBA00022898"/>
    </source>
</evidence>
<evidence type="ECO:0000313" key="7">
    <source>
        <dbReference type="EMBL" id="KAK1922319.1"/>
    </source>
</evidence>
<dbReference type="Pfam" id="PF00202">
    <property type="entry name" value="Aminotran_3"/>
    <property type="match status" value="1"/>
</dbReference>
<dbReference type="PROSITE" id="PS00600">
    <property type="entry name" value="AA_TRANSFER_CLASS_3"/>
    <property type="match status" value="1"/>
</dbReference>
<comment type="cofactor">
    <cofactor evidence="1">
        <name>pyridoxal 5'-phosphate</name>
        <dbReference type="ChEBI" id="CHEBI:597326"/>
    </cofactor>
</comment>
<dbReference type="PANTHER" id="PTHR11986">
    <property type="entry name" value="AMINOTRANSFERASE CLASS III"/>
    <property type="match status" value="1"/>
</dbReference>
<reference evidence="7" key="1">
    <citation type="submission" date="2023-02" db="EMBL/GenBank/DDBJ databases">
        <title>Identification and recombinant expression of a fungal hydrolase from Papiliotrema laurentii that hydrolyzes apple cutin and clears colloidal polyester polyurethane.</title>
        <authorList>
            <consortium name="DOE Joint Genome Institute"/>
            <person name="Roman V.A."/>
            <person name="Bojanowski C."/>
            <person name="Crable B.R."/>
            <person name="Wagner D.N."/>
            <person name="Hung C.S."/>
            <person name="Nadeau L.J."/>
            <person name="Schratz L."/>
            <person name="Haridas S."/>
            <person name="Pangilinan J."/>
            <person name="Lipzen A."/>
            <person name="Na H."/>
            <person name="Yan M."/>
            <person name="Ng V."/>
            <person name="Grigoriev I.V."/>
            <person name="Spatafora J.W."/>
            <person name="Barlow D."/>
            <person name="Biffinger J."/>
            <person name="Kelley-Loughnane N."/>
            <person name="Varaljay V.A."/>
            <person name="Crookes-Goodson W.J."/>
        </authorList>
    </citation>
    <scope>NUCLEOTIDE SEQUENCE</scope>
    <source>
        <strain evidence="7">5307AH</strain>
    </source>
</reference>
<dbReference type="Proteomes" id="UP001182556">
    <property type="component" value="Unassembled WGS sequence"/>
</dbReference>
<dbReference type="GO" id="GO:0030170">
    <property type="term" value="F:pyridoxal phosphate binding"/>
    <property type="evidence" value="ECO:0007669"/>
    <property type="project" value="InterPro"/>
</dbReference>
<evidence type="ECO:0000256" key="1">
    <source>
        <dbReference type="ARBA" id="ARBA00001933"/>
    </source>
</evidence>
<dbReference type="InterPro" id="IPR015424">
    <property type="entry name" value="PyrdxlP-dep_Trfase"/>
</dbReference>
<dbReference type="Gene3D" id="3.40.640.10">
    <property type="entry name" value="Type I PLP-dependent aspartate aminotransferase-like (Major domain)"/>
    <property type="match status" value="1"/>
</dbReference>
<comment type="similarity">
    <text evidence="2 6">Belongs to the class-III pyridoxal-phosphate-dependent aminotransferase family.</text>
</comment>
<dbReference type="InterPro" id="IPR049704">
    <property type="entry name" value="Aminotrans_3_PPA_site"/>
</dbReference>
<keyword evidence="3 7" id="KW-0032">Aminotransferase</keyword>
<dbReference type="InterPro" id="IPR005814">
    <property type="entry name" value="Aminotrans_3"/>
</dbReference>
<dbReference type="EMBL" id="JAODAN010000009">
    <property type="protein sequence ID" value="KAK1922319.1"/>
    <property type="molecule type" value="Genomic_DNA"/>
</dbReference>
<protein>
    <submittedName>
        <fullName evidence="7">Ornithine-oxo-acid aminotransferase</fullName>
    </submittedName>
</protein>
<evidence type="ECO:0000256" key="3">
    <source>
        <dbReference type="ARBA" id="ARBA00022576"/>
    </source>
</evidence>
<gene>
    <name evidence="7" type="ORF">DB88DRAFT_497850</name>
</gene>
<dbReference type="FunFam" id="3.40.640.10:FF:000013">
    <property type="entry name" value="4-aminobutyrate aminotransferase"/>
    <property type="match status" value="1"/>
</dbReference>
<dbReference type="PANTHER" id="PTHR11986:SF79">
    <property type="entry name" value="ACETYLORNITHINE AMINOTRANSFERASE, MITOCHONDRIAL"/>
    <property type="match status" value="1"/>
</dbReference>
<evidence type="ECO:0000256" key="6">
    <source>
        <dbReference type="RuleBase" id="RU003560"/>
    </source>
</evidence>
<proteinExistence type="inferred from homology"/>
<dbReference type="SUPFAM" id="SSF53383">
    <property type="entry name" value="PLP-dependent transferases"/>
    <property type="match status" value="1"/>
</dbReference>
<accession>A0AAD9FMR3</accession>
<evidence type="ECO:0000313" key="8">
    <source>
        <dbReference type="Proteomes" id="UP001182556"/>
    </source>
</evidence>
<dbReference type="InterPro" id="IPR015421">
    <property type="entry name" value="PyrdxlP-dep_Trfase_major"/>
</dbReference>
<evidence type="ECO:0000256" key="2">
    <source>
        <dbReference type="ARBA" id="ARBA00008954"/>
    </source>
</evidence>
<keyword evidence="5 6" id="KW-0663">Pyridoxal phosphate</keyword>
<dbReference type="PIRSF" id="PIRSF000521">
    <property type="entry name" value="Transaminase_4ab_Lys_Orn"/>
    <property type="match status" value="1"/>
</dbReference>
<dbReference type="GO" id="GO:0042802">
    <property type="term" value="F:identical protein binding"/>
    <property type="evidence" value="ECO:0007669"/>
    <property type="project" value="TreeGrafter"/>
</dbReference>
<sequence>MPSADSYASHIAPLPSAAKGLEMTTETAGLLEIADRHITKGLGRMRDHIFKEGKGLRVLTTEGKQLLDFTSGIGVTSLGHAHPDVTAAIIAQAQSIIHVQCAIALSEPYVQLVESLLPMMPDPSLDSFFFWNSGSEAVEAAIKVTRAKTKRNNIIVMGSSYHGRTSGAVALTRSKTVYSKGTGPLMPCVFTTPFPYWHAMGVSKETSEEELVAQACLQLDNLLLQQTAPEDTAAIFIEPVIGEGGYVPAPAAYLQHIRKVCDKHGILMVADEIQTGFGRTGKNFAVEHANVVPDLMTFAKGFANGMPISGIVTKKDILAVMPPGSLGGTYSGNVVACAAALATTRYMRTHDVLANVNARAEQVFKGLREIQADKANGGWLIEEVRGSGLMVALEFKSPTSRFTSSIPADLPQDIVLPPNINALVQNECLDRNLLTLTTSIFPVLRMIPALILTEEDVDEMLAILKESIKVVAAKIEATGNAATQA</sequence>
<dbReference type="InterPro" id="IPR015422">
    <property type="entry name" value="PyrdxlP-dep_Trfase_small"/>
</dbReference>
<keyword evidence="4" id="KW-0808">Transferase</keyword>
<evidence type="ECO:0000256" key="4">
    <source>
        <dbReference type="ARBA" id="ARBA00022679"/>
    </source>
</evidence>
<organism evidence="7 8">
    <name type="scientific">Papiliotrema laurentii</name>
    <name type="common">Cryptococcus laurentii</name>
    <dbReference type="NCBI Taxonomy" id="5418"/>
    <lineage>
        <taxon>Eukaryota</taxon>
        <taxon>Fungi</taxon>
        <taxon>Dikarya</taxon>
        <taxon>Basidiomycota</taxon>
        <taxon>Agaricomycotina</taxon>
        <taxon>Tremellomycetes</taxon>
        <taxon>Tremellales</taxon>
        <taxon>Rhynchogastremaceae</taxon>
        <taxon>Papiliotrema</taxon>
    </lineage>
</organism>
<dbReference type="InterPro" id="IPR050103">
    <property type="entry name" value="Class-III_PLP-dep_AT"/>
</dbReference>